<accession>A0A1B1A2M9</accession>
<dbReference type="KEGG" id="rmb:K529_008550"/>
<sequence length="63" mass="6238">MSDQTQHSSGSGNGALAFILGGVVVALAVIGWMVLGGENPMDEPDVSIELPGGGVVEGEVDGN</sequence>
<organism evidence="3 4">
    <name type="scientific">Tritonibacter mobilis F1926</name>
    <dbReference type="NCBI Taxonomy" id="1265309"/>
    <lineage>
        <taxon>Bacteria</taxon>
        <taxon>Pseudomonadati</taxon>
        <taxon>Pseudomonadota</taxon>
        <taxon>Alphaproteobacteria</taxon>
        <taxon>Rhodobacterales</taxon>
        <taxon>Paracoccaceae</taxon>
        <taxon>Tritonibacter</taxon>
    </lineage>
</organism>
<reference evidence="3 4" key="1">
    <citation type="journal article" date="2016" name="ISME J.">
        <title>Global occurrence and heterogeneity of the Roseobacter-clade species Ruegeria mobilis.</title>
        <authorList>
            <person name="Sonnenschein E."/>
            <person name="Gram L."/>
        </authorList>
    </citation>
    <scope>NUCLEOTIDE SEQUENCE [LARGE SCALE GENOMIC DNA]</scope>
    <source>
        <strain evidence="3 4">F1926</strain>
    </source>
</reference>
<keyword evidence="2" id="KW-0472">Membrane</keyword>
<evidence type="ECO:0000256" key="2">
    <source>
        <dbReference type="SAM" id="Phobius"/>
    </source>
</evidence>
<keyword evidence="2" id="KW-0812">Transmembrane</keyword>
<dbReference type="Proteomes" id="UP000013243">
    <property type="component" value="Chromosome"/>
</dbReference>
<proteinExistence type="predicted"/>
<gene>
    <name evidence="3" type="ORF">K529_008550</name>
</gene>
<evidence type="ECO:0000313" key="3">
    <source>
        <dbReference type="EMBL" id="ANP40811.1"/>
    </source>
</evidence>
<dbReference type="AlphaFoldDB" id="A0A1B1A2M9"/>
<name>A0A1B1A2M9_9RHOB</name>
<keyword evidence="2" id="KW-1133">Transmembrane helix</keyword>
<dbReference type="RefSeq" id="WP_005616261.1">
    <property type="nucleotide sequence ID" value="NZ_CP015230.1"/>
</dbReference>
<dbReference type="EMBL" id="CP015230">
    <property type="protein sequence ID" value="ANP40811.1"/>
    <property type="molecule type" value="Genomic_DNA"/>
</dbReference>
<evidence type="ECO:0000256" key="1">
    <source>
        <dbReference type="SAM" id="MobiDB-lite"/>
    </source>
</evidence>
<protein>
    <submittedName>
        <fullName evidence="3">Uncharacterized protein</fullName>
    </submittedName>
</protein>
<evidence type="ECO:0000313" key="4">
    <source>
        <dbReference type="Proteomes" id="UP000013243"/>
    </source>
</evidence>
<feature type="region of interest" description="Disordered" evidence="1">
    <location>
        <begin position="44"/>
        <end position="63"/>
    </location>
</feature>
<dbReference type="GeneID" id="28249876"/>
<dbReference type="STRING" id="1265309.K529_008550"/>
<feature type="transmembrane region" description="Helical" evidence="2">
    <location>
        <begin position="12"/>
        <end position="35"/>
    </location>
</feature>